<keyword evidence="2" id="KW-1185">Reference proteome</keyword>
<reference evidence="1 2" key="1">
    <citation type="submission" date="2015-09" db="EMBL/GenBank/DDBJ databases">
        <title>Atta colombica WGS genome.</title>
        <authorList>
            <person name="Nygaard S."/>
            <person name="Hu H."/>
            <person name="Boomsma J."/>
            <person name="Zhang G."/>
        </authorList>
    </citation>
    <scope>NUCLEOTIDE SEQUENCE [LARGE SCALE GENOMIC DNA]</scope>
    <source>
        <strain evidence="1">Treedump-2</strain>
        <tissue evidence="1">Whole body</tissue>
    </source>
</reference>
<evidence type="ECO:0000313" key="2">
    <source>
        <dbReference type="Proteomes" id="UP000078540"/>
    </source>
</evidence>
<name>A0A195BCX6_9HYME</name>
<sequence length="64" mass="7265">MKAIVTDNPELQMVSRIVNSNQISYCSLLNDSSKFVTYNIIKDLKYYINFNDQSPTSESPSPMA</sequence>
<dbReference type="EMBL" id="KQ976522">
    <property type="protein sequence ID" value="KYM82049.1"/>
    <property type="molecule type" value="Genomic_DNA"/>
</dbReference>
<organism evidence="1 2">
    <name type="scientific">Atta colombica</name>
    <dbReference type="NCBI Taxonomy" id="520822"/>
    <lineage>
        <taxon>Eukaryota</taxon>
        <taxon>Metazoa</taxon>
        <taxon>Ecdysozoa</taxon>
        <taxon>Arthropoda</taxon>
        <taxon>Hexapoda</taxon>
        <taxon>Insecta</taxon>
        <taxon>Pterygota</taxon>
        <taxon>Neoptera</taxon>
        <taxon>Endopterygota</taxon>
        <taxon>Hymenoptera</taxon>
        <taxon>Apocrita</taxon>
        <taxon>Aculeata</taxon>
        <taxon>Formicoidea</taxon>
        <taxon>Formicidae</taxon>
        <taxon>Myrmicinae</taxon>
        <taxon>Atta</taxon>
    </lineage>
</organism>
<evidence type="ECO:0000313" key="1">
    <source>
        <dbReference type="EMBL" id="KYM82049.1"/>
    </source>
</evidence>
<accession>A0A195BCX6</accession>
<dbReference type="Proteomes" id="UP000078540">
    <property type="component" value="Unassembled WGS sequence"/>
</dbReference>
<proteinExistence type="predicted"/>
<gene>
    <name evidence="1" type="ORF">ALC53_07456</name>
</gene>
<protein>
    <submittedName>
        <fullName evidence="1">Uncharacterized protein</fullName>
    </submittedName>
</protein>
<dbReference type="AlphaFoldDB" id="A0A195BCX6"/>